<dbReference type="STRING" id="35608.A0A2U1KXS9"/>
<dbReference type="EMBL" id="PKPP01013010">
    <property type="protein sequence ID" value="PWA41549.1"/>
    <property type="molecule type" value="Genomic_DNA"/>
</dbReference>
<evidence type="ECO:0000313" key="2">
    <source>
        <dbReference type="EMBL" id="PWA41549.1"/>
    </source>
</evidence>
<name>A0A2U1KXS9_ARTAN</name>
<keyword evidence="2" id="KW-0378">Hydrolase</keyword>
<evidence type="ECO:0000259" key="1">
    <source>
        <dbReference type="Pfam" id="PF01926"/>
    </source>
</evidence>
<dbReference type="AlphaFoldDB" id="A0A2U1KXS9"/>
<reference evidence="2 3" key="1">
    <citation type="journal article" date="2018" name="Mol. Plant">
        <title>The genome of Artemisia annua provides insight into the evolution of Asteraceae family and artemisinin biosynthesis.</title>
        <authorList>
            <person name="Shen Q."/>
            <person name="Zhang L."/>
            <person name="Liao Z."/>
            <person name="Wang S."/>
            <person name="Yan T."/>
            <person name="Shi P."/>
            <person name="Liu M."/>
            <person name="Fu X."/>
            <person name="Pan Q."/>
            <person name="Wang Y."/>
            <person name="Lv Z."/>
            <person name="Lu X."/>
            <person name="Zhang F."/>
            <person name="Jiang W."/>
            <person name="Ma Y."/>
            <person name="Chen M."/>
            <person name="Hao X."/>
            <person name="Li L."/>
            <person name="Tang Y."/>
            <person name="Lv G."/>
            <person name="Zhou Y."/>
            <person name="Sun X."/>
            <person name="Brodelius P.E."/>
            <person name="Rose J.K.C."/>
            <person name="Tang K."/>
        </authorList>
    </citation>
    <scope>NUCLEOTIDE SEQUENCE [LARGE SCALE GENOMIC DNA]</scope>
    <source>
        <strain evidence="3">cv. Huhao1</strain>
        <tissue evidence="2">Leaf</tissue>
    </source>
</reference>
<gene>
    <name evidence="2" type="ORF">CTI12_AA477990</name>
</gene>
<dbReference type="Gene3D" id="3.40.50.300">
    <property type="entry name" value="P-loop containing nucleotide triphosphate hydrolases"/>
    <property type="match status" value="1"/>
</dbReference>
<dbReference type="SUPFAM" id="SSF52540">
    <property type="entry name" value="P-loop containing nucleoside triphosphate hydrolases"/>
    <property type="match status" value="1"/>
</dbReference>
<dbReference type="GO" id="GO:0005525">
    <property type="term" value="F:GTP binding"/>
    <property type="evidence" value="ECO:0007669"/>
    <property type="project" value="InterPro"/>
</dbReference>
<accession>A0A2U1KXS9</accession>
<organism evidence="2 3">
    <name type="scientific">Artemisia annua</name>
    <name type="common">Sweet wormwood</name>
    <dbReference type="NCBI Taxonomy" id="35608"/>
    <lineage>
        <taxon>Eukaryota</taxon>
        <taxon>Viridiplantae</taxon>
        <taxon>Streptophyta</taxon>
        <taxon>Embryophyta</taxon>
        <taxon>Tracheophyta</taxon>
        <taxon>Spermatophyta</taxon>
        <taxon>Magnoliopsida</taxon>
        <taxon>eudicotyledons</taxon>
        <taxon>Gunneridae</taxon>
        <taxon>Pentapetalae</taxon>
        <taxon>asterids</taxon>
        <taxon>campanulids</taxon>
        <taxon>Asterales</taxon>
        <taxon>Asteraceae</taxon>
        <taxon>Asteroideae</taxon>
        <taxon>Anthemideae</taxon>
        <taxon>Artemisiinae</taxon>
        <taxon>Artemisia</taxon>
    </lineage>
</organism>
<protein>
    <submittedName>
        <fullName evidence="2">P-loop containing nucleoside triphosphate hydrolases superfamily protein</fullName>
    </submittedName>
</protein>
<sequence length="92" mass="10284">MNIRELRYLQLDLQDQDRTYRIAVFKTCRSILEELLIFLDLAVPRGHVWVIGAKNAGKSTLINALAKKGGVKVRSDKNAASQKLDGVDVMGE</sequence>
<keyword evidence="3" id="KW-1185">Reference proteome</keyword>
<dbReference type="InterPro" id="IPR006073">
    <property type="entry name" value="GTP-bd"/>
</dbReference>
<dbReference type="InterPro" id="IPR027417">
    <property type="entry name" value="P-loop_NTPase"/>
</dbReference>
<dbReference type="Proteomes" id="UP000245207">
    <property type="component" value="Unassembled WGS sequence"/>
</dbReference>
<feature type="domain" description="G" evidence="1">
    <location>
        <begin position="48"/>
        <end position="77"/>
    </location>
</feature>
<proteinExistence type="predicted"/>
<comment type="caution">
    <text evidence="2">The sequence shown here is derived from an EMBL/GenBank/DDBJ whole genome shotgun (WGS) entry which is preliminary data.</text>
</comment>
<dbReference type="Pfam" id="PF01926">
    <property type="entry name" value="MMR_HSR1"/>
    <property type="match status" value="1"/>
</dbReference>
<dbReference type="GO" id="GO:0016787">
    <property type="term" value="F:hydrolase activity"/>
    <property type="evidence" value="ECO:0007669"/>
    <property type="project" value="UniProtKB-KW"/>
</dbReference>
<dbReference type="OrthoDB" id="1696305at2759"/>
<evidence type="ECO:0000313" key="3">
    <source>
        <dbReference type="Proteomes" id="UP000245207"/>
    </source>
</evidence>